<reference evidence="1 2" key="1">
    <citation type="journal article" date="2010" name="Science">
        <title>Genomic comparison of the ants Camponotus floridanus and Harpegnathos saltator.</title>
        <authorList>
            <person name="Bonasio R."/>
            <person name="Zhang G."/>
            <person name="Ye C."/>
            <person name="Mutti N.S."/>
            <person name="Fang X."/>
            <person name="Qin N."/>
            <person name="Donahue G."/>
            <person name="Yang P."/>
            <person name="Li Q."/>
            <person name="Li C."/>
            <person name="Zhang P."/>
            <person name="Huang Z."/>
            <person name="Berger S.L."/>
            <person name="Reinberg D."/>
            <person name="Wang J."/>
            <person name="Liebig J."/>
        </authorList>
    </citation>
    <scope>NUCLEOTIDE SEQUENCE [LARGE SCALE GENOMIC DNA]</scope>
    <source>
        <strain evidence="2">C129</strain>
    </source>
</reference>
<proteinExistence type="predicted"/>
<dbReference type="AlphaFoldDB" id="E2AVA8"/>
<organism evidence="2">
    <name type="scientific">Camponotus floridanus</name>
    <name type="common">Florida carpenter ant</name>
    <dbReference type="NCBI Taxonomy" id="104421"/>
    <lineage>
        <taxon>Eukaryota</taxon>
        <taxon>Metazoa</taxon>
        <taxon>Ecdysozoa</taxon>
        <taxon>Arthropoda</taxon>
        <taxon>Hexapoda</taxon>
        <taxon>Insecta</taxon>
        <taxon>Pterygota</taxon>
        <taxon>Neoptera</taxon>
        <taxon>Endopterygota</taxon>
        <taxon>Hymenoptera</taxon>
        <taxon>Apocrita</taxon>
        <taxon>Aculeata</taxon>
        <taxon>Formicoidea</taxon>
        <taxon>Formicidae</taxon>
        <taxon>Formicinae</taxon>
        <taxon>Camponotus</taxon>
    </lineage>
</organism>
<name>E2AVA8_CAMFO</name>
<dbReference type="InParanoid" id="E2AVA8"/>
<dbReference type="EMBL" id="GL443059">
    <property type="protein sequence ID" value="EFN62662.1"/>
    <property type="molecule type" value="Genomic_DNA"/>
</dbReference>
<evidence type="ECO:0000313" key="1">
    <source>
        <dbReference type="EMBL" id="EFN62662.1"/>
    </source>
</evidence>
<sequence>MSMIINVYTYGCGPVNSTKCSERYALNTSRGVVHECYEYYNCYVNEPGYATANPPYEERRLWELSSNDTERHSIFSAGSEFWNTPNGSRIKGAISLTLKSSVNHWLNHEATTYFFVQPMVDATF</sequence>
<keyword evidence="2" id="KW-1185">Reference proteome</keyword>
<evidence type="ECO:0000313" key="2">
    <source>
        <dbReference type="Proteomes" id="UP000000311"/>
    </source>
</evidence>
<accession>E2AVA8</accession>
<dbReference type="Proteomes" id="UP000000311">
    <property type="component" value="Unassembled WGS sequence"/>
</dbReference>
<gene>
    <name evidence="1" type="ORF">EAG_16406</name>
</gene>
<protein>
    <submittedName>
        <fullName evidence="1">Uncharacterized protein</fullName>
    </submittedName>
</protein>